<sequence length="539" mass="58626">MDLDAAPDPRVDHTPRATNLSAVLAVTAHMHDCGNRDEILSLLAEALPELGPFSVEPVTVLTGEVPDDDVWRHRVLLDDSWSRPVSLTLRADYPPTPVQATLLELLIQHTGSALRAASLRSRAATQERQLREATDEITAIGTRAARLEEEAKIHSTFGRLAATGAEETAIAETLHEVTGLAVGIEDAFGNLRVWSGPDASGPAPRYRKVGGGNRVDVLRRAAMEGRPLRDDNRIVQVVRPGQTLLGVLYLSDPDHRATDLDTFALEHAATMLAVDMAHRRSLAETEARLSRDLGADLLAGTDDDSAYSRADALGYDLHTPQRVLVVHWGPDTSVESVTEAFRRHLTATDSSALLVHGNEQRTGVLAAVMDTKTDVNTVFSALEKSLGPAVGVVGVGSECTSPSTLPDSYTHAMRALEIRKQSNSPRGVAQFDELGVYRILDSHSSTGDVEAFVQEWLGPLLDYDRQHRSTMTATLAQYLECGGKYDETAQALRIHRSTLRYRMSRIHELTGRDLRSVDTRLNLHLASRALQVLAGGAPG</sequence>
<dbReference type="RefSeq" id="WP_072946959.1">
    <property type="nucleotide sequence ID" value="NZ_FNSV01000005.1"/>
</dbReference>
<comment type="similarity">
    <text evidence="1">Belongs to the CdaR family.</text>
</comment>
<dbReference type="EMBL" id="FNSV01000005">
    <property type="protein sequence ID" value="SED37507.1"/>
    <property type="molecule type" value="Genomic_DNA"/>
</dbReference>
<dbReference type="Pfam" id="PF17853">
    <property type="entry name" value="GGDEF_2"/>
    <property type="match status" value="1"/>
</dbReference>
<reference evidence="6" key="1">
    <citation type="submission" date="2016-10" db="EMBL/GenBank/DDBJ databases">
        <authorList>
            <person name="Varghese N."/>
            <person name="Submissions S."/>
        </authorList>
    </citation>
    <scope>NUCLEOTIDE SEQUENCE [LARGE SCALE GENOMIC DNA]</scope>
    <source>
        <strain evidence="6">DSM 44498</strain>
    </source>
</reference>
<dbReference type="Proteomes" id="UP000183561">
    <property type="component" value="Unassembled WGS sequence"/>
</dbReference>
<dbReference type="OrthoDB" id="5241664at2"/>
<name>A0A1H5A5I2_9NOCA</name>
<dbReference type="InterPro" id="IPR041522">
    <property type="entry name" value="CdaR_GGDEF"/>
</dbReference>
<evidence type="ECO:0000256" key="2">
    <source>
        <dbReference type="SAM" id="Coils"/>
    </source>
</evidence>
<protein>
    <submittedName>
        <fullName evidence="5">Sugar diacid utilization regulator</fullName>
    </submittedName>
</protein>
<feature type="coiled-coil region" evidence="2">
    <location>
        <begin position="116"/>
        <end position="150"/>
    </location>
</feature>
<dbReference type="InterPro" id="IPR042070">
    <property type="entry name" value="PucR_C-HTH_sf"/>
</dbReference>
<dbReference type="PANTHER" id="PTHR33744:SF1">
    <property type="entry name" value="DNA-BINDING TRANSCRIPTIONAL ACTIVATOR ADER"/>
    <property type="match status" value="1"/>
</dbReference>
<keyword evidence="6" id="KW-1185">Reference proteome</keyword>
<gene>
    <name evidence="5" type="ORF">SAMN04490239_8017</name>
</gene>
<dbReference type="InterPro" id="IPR051448">
    <property type="entry name" value="CdaR-like_regulators"/>
</dbReference>
<keyword evidence="2" id="KW-0175">Coiled coil</keyword>
<evidence type="ECO:0000313" key="6">
    <source>
        <dbReference type="Proteomes" id="UP000183561"/>
    </source>
</evidence>
<feature type="domain" description="PucR C-terminal helix-turn-helix" evidence="3">
    <location>
        <begin position="473"/>
        <end position="529"/>
    </location>
</feature>
<evidence type="ECO:0000259" key="3">
    <source>
        <dbReference type="Pfam" id="PF13556"/>
    </source>
</evidence>
<evidence type="ECO:0000259" key="4">
    <source>
        <dbReference type="Pfam" id="PF17853"/>
    </source>
</evidence>
<evidence type="ECO:0000256" key="1">
    <source>
        <dbReference type="ARBA" id="ARBA00006754"/>
    </source>
</evidence>
<dbReference type="AlphaFoldDB" id="A0A1H5A5I2"/>
<dbReference type="Pfam" id="PF13556">
    <property type="entry name" value="HTH_30"/>
    <property type="match status" value="1"/>
</dbReference>
<organism evidence="5 6">
    <name type="scientific">Rhodococcus koreensis</name>
    <dbReference type="NCBI Taxonomy" id="99653"/>
    <lineage>
        <taxon>Bacteria</taxon>
        <taxon>Bacillati</taxon>
        <taxon>Actinomycetota</taxon>
        <taxon>Actinomycetes</taxon>
        <taxon>Mycobacteriales</taxon>
        <taxon>Nocardiaceae</taxon>
        <taxon>Rhodococcus</taxon>
    </lineage>
</organism>
<feature type="domain" description="CdaR GGDEF-like" evidence="4">
    <location>
        <begin position="300"/>
        <end position="418"/>
    </location>
</feature>
<dbReference type="InterPro" id="IPR025736">
    <property type="entry name" value="PucR_C-HTH_dom"/>
</dbReference>
<proteinExistence type="inferred from homology"/>
<dbReference type="Gene3D" id="1.10.10.2840">
    <property type="entry name" value="PucR C-terminal helix-turn-helix domain"/>
    <property type="match status" value="1"/>
</dbReference>
<accession>A0A1H5A5I2</accession>
<dbReference type="PANTHER" id="PTHR33744">
    <property type="entry name" value="CARBOHYDRATE DIACID REGULATOR"/>
    <property type="match status" value="1"/>
</dbReference>
<evidence type="ECO:0000313" key="5">
    <source>
        <dbReference type="EMBL" id="SED37507.1"/>
    </source>
</evidence>